<feature type="compositionally biased region" description="Low complexity" evidence="1">
    <location>
        <begin position="11"/>
        <end position="35"/>
    </location>
</feature>
<feature type="region of interest" description="Disordered" evidence="1">
    <location>
        <begin position="405"/>
        <end position="457"/>
    </location>
</feature>
<feature type="compositionally biased region" description="Low complexity" evidence="1">
    <location>
        <begin position="506"/>
        <end position="515"/>
    </location>
</feature>
<name>A0AB34IAN6_PRYPA</name>
<feature type="compositionally biased region" description="Acidic residues" evidence="1">
    <location>
        <begin position="85"/>
        <end position="95"/>
    </location>
</feature>
<gene>
    <name evidence="2" type="ORF">AB1Y20_016952</name>
</gene>
<feature type="region of interest" description="Disordered" evidence="1">
    <location>
        <begin position="317"/>
        <end position="359"/>
    </location>
</feature>
<keyword evidence="3" id="KW-1185">Reference proteome</keyword>
<dbReference type="AlphaFoldDB" id="A0AB34IAN6"/>
<organism evidence="2 3">
    <name type="scientific">Prymnesium parvum</name>
    <name type="common">Toxic golden alga</name>
    <dbReference type="NCBI Taxonomy" id="97485"/>
    <lineage>
        <taxon>Eukaryota</taxon>
        <taxon>Haptista</taxon>
        <taxon>Haptophyta</taxon>
        <taxon>Prymnesiophyceae</taxon>
        <taxon>Prymnesiales</taxon>
        <taxon>Prymnesiaceae</taxon>
        <taxon>Prymnesium</taxon>
    </lineage>
</organism>
<feature type="compositionally biased region" description="Pro residues" evidence="1">
    <location>
        <begin position="1"/>
        <end position="10"/>
    </location>
</feature>
<feature type="region of interest" description="Disordered" evidence="1">
    <location>
        <begin position="506"/>
        <end position="537"/>
    </location>
</feature>
<protein>
    <submittedName>
        <fullName evidence="2">Uncharacterized protein</fullName>
    </submittedName>
</protein>
<feature type="compositionally biased region" description="Low complexity" evidence="1">
    <location>
        <begin position="411"/>
        <end position="425"/>
    </location>
</feature>
<sequence length="617" mass="65568">MAAFPPPRCTSPPTASPAASPTTSHTSSPVASHGGTPPPPAIGASGGGAEEDAQLLASLAAPKEETEAWEQQSLPMSEASGGGEEAAEAPPDEEGAVAAACGVASGYARSTSAAEELQMGCQPTLVLQGLVCDDHGPPQTMIVLAGIPAAPRVSLEVHQGSVSVRLWVQPDLWKGRQVGKWTLHEHQQMMVGVAAYGHDWPTVHRMLLPSRSAIEVERYGEKYFPVPSPRSHDIVASPPVSLAQREASVWQARDERRVGVGGGKRQWWRRVEAVRSQLVPTRRPQAATAVIQDCERLDTCEGIASAAAALSSISAMPADWSASSRTERKRKAPAVRSKQPAAASASQGKAPGSKRRRSVRQAHEELFMYSQMQDLFQNGDGGLTAAQAHLHAQLSLLQRLDSLKKQEAPPRWDSAPPASSSAAVAEGRRQPRGRWNDSAAPSSRGRPSCEGVGQSGEQPTFLRFKLAYPATEPPPPQPRLCLNPAAHDSIASERKTDLFLECAVSARSSRTSSPSGEDETQQSIGMGEAQLSPPSTSMLATAVGGGECPGEELNNSTLVEVELVEKMEEGEEYTGLLEAMEVPEEEGATSGDHAVCVEAEPMLEQTRDKPHAILTED</sequence>
<dbReference type="Proteomes" id="UP001515480">
    <property type="component" value="Unassembled WGS sequence"/>
</dbReference>
<accession>A0AB34IAN6</accession>
<evidence type="ECO:0000313" key="2">
    <source>
        <dbReference type="EMBL" id="KAL1495592.1"/>
    </source>
</evidence>
<feature type="region of interest" description="Disordered" evidence="1">
    <location>
        <begin position="1"/>
        <end position="95"/>
    </location>
</feature>
<evidence type="ECO:0000256" key="1">
    <source>
        <dbReference type="SAM" id="MobiDB-lite"/>
    </source>
</evidence>
<reference evidence="2 3" key="1">
    <citation type="journal article" date="2024" name="Science">
        <title>Giant polyketide synthase enzymes in the biosynthesis of giant marine polyether toxins.</title>
        <authorList>
            <person name="Fallon T.R."/>
            <person name="Shende V.V."/>
            <person name="Wierzbicki I.H."/>
            <person name="Pendleton A.L."/>
            <person name="Watervoot N.F."/>
            <person name="Auber R.P."/>
            <person name="Gonzalez D.J."/>
            <person name="Wisecaver J.H."/>
            <person name="Moore B.S."/>
        </authorList>
    </citation>
    <scope>NUCLEOTIDE SEQUENCE [LARGE SCALE GENOMIC DNA]</scope>
    <source>
        <strain evidence="2 3">12B1</strain>
    </source>
</reference>
<dbReference type="InterPro" id="IPR009057">
    <property type="entry name" value="Homeodomain-like_sf"/>
</dbReference>
<dbReference type="EMBL" id="JBGBPQ010000032">
    <property type="protein sequence ID" value="KAL1495592.1"/>
    <property type="molecule type" value="Genomic_DNA"/>
</dbReference>
<evidence type="ECO:0000313" key="3">
    <source>
        <dbReference type="Proteomes" id="UP001515480"/>
    </source>
</evidence>
<dbReference type="SUPFAM" id="SSF46689">
    <property type="entry name" value="Homeodomain-like"/>
    <property type="match status" value="1"/>
</dbReference>
<proteinExistence type="predicted"/>
<comment type="caution">
    <text evidence="2">The sequence shown here is derived from an EMBL/GenBank/DDBJ whole genome shotgun (WGS) entry which is preliminary data.</text>
</comment>